<comment type="caution">
    <text evidence="2">The sequence shown here is derived from an EMBL/GenBank/DDBJ whole genome shotgun (WGS) entry which is preliminary data.</text>
</comment>
<reference evidence="2" key="2">
    <citation type="submission" date="2021-12" db="EMBL/GenBank/DDBJ databases">
        <title>Resequencing data analysis of finger millet.</title>
        <authorList>
            <person name="Hatakeyama M."/>
            <person name="Aluri S."/>
            <person name="Balachadran M.T."/>
            <person name="Sivarajan S.R."/>
            <person name="Poveda L."/>
            <person name="Shimizu-Inatsugi R."/>
            <person name="Schlapbach R."/>
            <person name="Sreeman S.M."/>
            <person name="Shimizu K.K."/>
        </authorList>
    </citation>
    <scope>NUCLEOTIDE SEQUENCE</scope>
</reference>
<evidence type="ECO:0000313" key="3">
    <source>
        <dbReference type="Proteomes" id="UP001054889"/>
    </source>
</evidence>
<evidence type="ECO:0000256" key="1">
    <source>
        <dbReference type="SAM" id="MobiDB-lite"/>
    </source>
</evidence>
<organism evidence="2 3">
    <name type="scientific">Eleusine coracana subsp. coracana</name>
    <dbReference type="NCBI Taxonomy" id="191504"/>
    <lineage>
        <taxon>Eukaryota</taxon>
        <taxon>Viridiplantae</taxon>
        <taxon>Streptophyta</taxon>
        <taxon>Embryophyta</taxon>
        <taxon>Tracheophyta</taxon>
        <taxon>Spermatophyta</taxon>
        <taxon>Magnoliopsida</taxon>
        <taxon>Liliopsida</taxon>
        <taxon>Poales</taxon>
        <taxon>Poaceae</taxon>
        <taxon>PACMAD clade</taxon>
        <taxon>Chloridoideae</taxon>
        <taxon>Cynodonteae</taxon>
        <taxon>Eleusininae</taxon>
        <taxon>Eleusine</taxon>
    </lineage>
</organism>
<dbReference type="Proteomes" id="UP001054889">
    <property type="component" value="Unassembled WGS sequence"/>
</dbReference>
<dbReference type="AlphaFoldDB" id="A0AAV5FDZ1"/>
<feature type="region of interest" description="Disordered" evidence="1">
    <location>
        <begin position="201"/>
        <end position="273"/>
    </location>
</feature>
<protein>
    <submittedName>
        <fullName evidence="2">Uncharacterized protein</fullName>
    </submittedName>
</protein>
<keyword evidence="3" id="KW-1185">Reference proteome</keyword>
<evidence type="ECO:0000313" key="2">
    <source>
        <dbReference type="EMBL" id="GJN33177.1"/>
    </source>
</evidence>
<name>A0AAV5FDZ1_ELECO</name>
<dbReference type="EMBL" id="BQKI01000084">
    <property type="protein sequence ID" value="GJN33177.1"/>
    <property type="molecule type" value="Genomic_DNA"/>
</dbReference>
<sequence length="298" mass="32250">MGDTYGRAAMDYDFVTASPDSRWVGETAARRRQRRLSSPSLRAYLTPAFDAVAEEGGGVSAYSSSSSSGGLDLEFDASLLRYRRACFAATADLDSRVLRYSPQSAPPPPPPPMQSRMAYPVAEDAIWAHGGYHYGSKPEISDSILSAFVGQINAADYQGNKRLSLKQFPLGCIVKLRNAAGGRFTATPVFHDFEGLSLASPRQTSVDHPTPARGATNSIKPPAELQEGATNSIKPPAELQEGAVRGTKVELSTPKVEDKAVSEQPYPNEEEDDAKIIEALYGHSGKRRLPIFMQICPE</sequence>
<accession>A0AAV5FDZ1</accession>
<gene>
    <name evidence="2" type="primary">gb21745</name>
    <name evidence="2" type="ORF">PR202_gb21745</name>
</gene>
<proteinExistence type="predicted"/>
<reference evidence="2" key="1">
    <citation type="journal article" date="2018" name="DNA Res.">
        <title>Multiple hybrid de novo genome assembly of finger millet, an orphan allotetraploid crop.</title>
        <authorList>
            <person name="Hatakeyama M."/>
            <person name="Aluri S."/>
            <person name="Balachadran M.T."/>
            <person name="Sivarajan S.R."/>
            <person name="Patrignani A."/>
            <person name="Gruter S."/>
            <person name="Poveda L."/>
            <person name="Shimizu-Inatsugi R."/>
            <person name="Baeten J."/>
            <person name="Francoijs K.J."/>
            <person name="Nataraja K.N."/>
            <person name="Reddy Y.A.N."/>
            <person name="Phadnis S."/>
            <person name="Ravikumar R.L."/>
            <person name="Schlapbach R."/>
            <person name="Sreeman S.M."/>
            <person name="Shimizu K.K."/>
        </authorList>
    </citation>
    <scope>NUCLEOTIDE SEQUENCE</scope>
</reference>